<dbReference type="InterPro" id="IPR012127">
    <property type="entry name" value="Cyt_c_prime"/>
</dbReference>
<dbReference type="AlphaFoldDB" id="A0A7U6JGN1"/>
<feature type="binding site" description="covalent" evidence="7">
    <location>
        <position position="146"/>
    </location>
    <ligand>
        <name>heme c</name>
        <dbReference type="ChEBI" id="CHEBI:61717"/>
    </ligand>
</feature>
<keyword evidence="3 6" id="KW-0479">Metal-binding</keyword>
<feature type="binding site" description="axial binding residue" evidence="6">
    <location>
        <position position="147"/>
    </location>
    <ligand>
        <name>heme c</name>
        <dbReference type="ChEBI" id="CHEBI:61717"/>
    </ligand>
    <ligandPart>
        <name>Fe</name>
        <dbReference type="ChEBI" id="CHEBI:18248"/>
    </ligandPart>
</feature>
<evidence type="ECO:0000256" key="7">
    <source>
        <dbReference type="PIRSR" id="PIRSR000027-2"/>
    </source>
</evidence>
<evidence type="ECO:0000256" key="3">
    <source>
        <dbReference type="ARBA" id="ARBA00022723"/>
    </source>
</evidence>
<dbReference type="OrthoDB" id="5520910at2"/>
<dbReference type="InterPro" id="IPR010980">
    <property type="entry name" value="Cyt_c/b562"/>
</dbReference>
<feature type="chain" id="PRO_5030538781" evidence="8">
    <location>
        <begin position="21"/>
        <end position="152"/>
    </location>
</feature>
<evidence type="ECO:0000256" key="5">
    <source>
        <dbReference type="ARBA" id="ARBA00023004"/>
    </source>
</evidence>
<dbReference type="EMBL" id="AP012273">
    <property type="protein sequence ID" value="BAO42983.1"/>
    <property type="molecule type" value="Genomic_DNA"/>
</dbReference>
<evidence type="ECO:0000256" key="8">
    <source>
        <dbReference type="SAM" id="SignalP"/>
    </source>
</evidence>
<proteinExistence type="predicted"/>
<keyword evidence="4" id="KW-0249">Electron transport</keyword>
<evidence type="ECO:0000256" key="1">
    <source>
        <dbReference type="ARBA" id="ARBA00022448"/>
    </source>
</evidence>
<evidence type="ECO:0000256" key="6">
    <source>
        <dbReference type="PIRSR" id="PIRSR000027-1"/>
    </source>
</evidence>
<evidence type="ECO:0000256" key="2">
    <source>
        <dbReference type="ARBA" id="ARBA00022617"/>
    </source>
</evidence>
<evidence type="ECO:0000313" key="9">
    <source>
        <dbReference type="EMBL" id="BAO42983.1"/>
    </source>
</evidence>
<dbReference type="GO" id="GO:0042597">
    <property type="term" value="C:periplasmic space"/>
    <property type="evidence" value="ECO:0007669"/>
    <property type="project" value="InterPro"/>
</dbReference>
<comment type="PTM">
    <text evidence="7">Binds 1 heme group per subunit.</text>
</comment>
<feature type="binding site" description="covalent" evidence="7">
    <location>
        <position position="143"/>
    </location>
    <ligand>
        <name>heme c</name>
        <dbReference type="ChEBI" id="CHEBI:61717"/>
    </ligand>
</feature>
<organism evidence="9 10">
    <name type="scientific">Thiolapillus brandeum</name>
    <dbReference type="NCBI Taxonomy" id="1076588"/>
    <lineage>
        <taxon>Bacteria</taxon>
        <taxon>Pseudomonadati</taxon>
        <taxon>Pseudomonadota</taxon>
        <taxon>Gammaproteobacteria</taxon>
        <taxon>Chromatiales</taxon>
        <taxon>Sedimenticolaceae</taxon>
        <taxon>Thiolapillus</taxon>
    </lineage>
</organism>
<feature type="signal peptide" evidence="8">
    <location>
        <begin position="1"/>
        <end position="20"/>
    </location>
</feature>
<keyword evidence="8" id="KW-0732">Signal</keyword>
<dbReference type="PROSITE" id="PS51009">
    <property type="entry name" value="CYTCII"/>
    <property type="match status" value="1"/>
</dbReference>
<dbReference type="KEGG" id="tbn:TBH_C0033"/>
<dbReference type="InterPro" id="IPR002321">
    <property type="entry name" value="Cyt_c_II"/>
</dbReference>
<sequence length="152" mass="16710">MRRTTLALASLALCINLAQAHEEDEGDFEQAIEYRTGVMNVMLWNLKHMGAVIKGKAKYDRAGFTRQARDLNATAHLDILAGFPEDSDEGEDTDAKGEIWLDWDNFTAKLDSLRKETGALANTAAGGDFAAIKTQFGKVGKACKSCHKAFRE</sequence>
<dbReference type="Proteomes" id="UP000031631">
    <property type="component" value="Chromosome"/>
</dbReference>
<keyword evidence="10" id="KW-1185">Reference proteome</keyword>
<dbReference type="Gene3D" id="1.20.120.10">
    <property type="entry name" value="Cytochrome c/b562"/>
    <property type="match status" value="1"/>
</dbReference>
<dbReference type="GO" id="GO:0020037">
    <property type="term" value="F:heme binding"/>
    <property type="evidence" value="ECO:0007669"/>
    <property type="project" value="InterPro"/>
</dbReference>
<reference evidence="9 10" key="1">
    <citation type="journal article" date="2014" name="PLoS ONE">
        <title>Physiological and genomic features of a novel sulfur-oxidizing gammaproteobacterium belonging to a previously uncultivated symbiotic lineage isolated from a hydrothermal vent.</title>
        <authorList>
            <person name="Nunoura T."/>
            <person name="Takaki Y."/>
            <person name="Kazama H."/>
            <person name="Kakuta J."/>
            <person name="Shimamura S."/>
            <person name="Makita H."/>
            <person name="Hirai M."/>
            <person name="Miyazaki M."/>
            <person name="Takai K."/>
        </authorList>
    </citation>
    <scope>NUCLEOTIDE SEQUENCE [LARGE SCALE GENOMIC DNA]</scope>
    <source>
        <strain evidence="9 10">Hiromi1</strain>
    </source>
</reference>
<dbReference type="Pfam" id="PF01322">
    <property type="entry name" value="Cytochrom_C_2"/>
    <property type="match status" value="1"/>
</dbReference>
<dbReference type="PRINTS" id="PR00608">
    <property type="entry name" value="CYTCHROMECII"/>
</dbReference>
<keyword evidence="5 6" id="KW-0408">Iron</keyword>
<protein>
    <submittedName>
        <fullName evidence="9">Cytochrome c, class II</fullName>
    </submittedName>
</protein>
<dbReference type="GO" id="GO:0005506">
    <property type="term" value="F:iron ion binding"/>
    <property type="evidence" value="ECO:0007669"/>
    <property type="project" value="InterPro"/>
</dbReference>
<accession>A0A7U6JGN1</accession>
<dbReference type="PIRSF" id="PIRSF000027">
    <property type="entry name" value="Cytc_c_prime"/>
    <property type="match status" value="1"/>
</dbReference>
<keyword evidence="2 7" id="KW-0349">Heme</keyword>
<evidence type="ECO:0000256" key="4">
    <source>
        <dbReference type="ARBA" id="ARBA00022982"/>
    </source>
</evidence>
<dbReference type="InterPro" id="IPR015984">
    <property type="entry name" value="Cyt_c_prime_subgr"/>
</dbReference>
<dbReference type="SUPFAM" id="SSF47175">
    <property type="entry name" value="Cytochromes"/>
    <property type="match status" value="1"/>
</dbReference>
<name>A0A7U6JGN1_9GAMM</name>
<keyword evidence="1" id="KW-0813">Transport</keyword>
<dbReference type="GO" id="GO:0022900">
    <property type="term" value="P:electron transport chain"/>
    <property type="evidence" value="ECO:0007669"/>
    <property type="project" value="InterPro"/>
</dbReference>
<evidence type="ECO:0000313" key="10">
    <source>
        <dbReference type="Proteomes" id="UP000031631"/>
    </source>
</evidence>
<dbReference type="RefSeq" id="WP_041064110.1">
    <property type="nucleotide sequence ID" value="NZ_AP012273.1"/>
</dbReference>
<gene>
    <name evidence="9" type="ORF">TBH_C0033</name>
</gene>
<dbReference type="GO" id="GO:0009055">
    <property type="term" value="F:electron transfer activity"/>
    <property type="evidence" value="ECO:0007669"/>
    <property type="project" value="InterPro"/>
</dbReference>